<feature type="region of interest" description="Disordered" evidence="1">
    <location>
        <begin position="203"/>
        <end position="285"/>
    </location>
</feature>
<sequence>MTGIPSIGDILMLSQLAWKVGRAFTAGRKGAPADFLEVEAEVNGLAKALKLLAESLFADAEDSILKQADKETQEGVTTILTSCQRTVKDLDSLIDQYQVIKKHRTVGGFTIERSWSDLVLSSYKTMMWTTEGGNIQNLRNMLQMHSSTITLTMQALQSKSLARLESIVTPMAEKIDNIHHRTGSLGEQLEEVHRLVIAIAGRTPSLPQADDPNIRPPSSLSHTISNQNSPIPDVSPKPDYFPPRLSSRSPPQIPLPQTPILTIPLGPSSPNLSHGSTSPATRKRISEFSFSGTTVRYSNGSASSEGGNSTDWPSPPISRAPQMSRKTSVRKAKKLPMTPETREPKSRPDSATLSPLPPPALELPEEILIEKTASISNLSLHPPIQPEFVKLHRSSTTTSQKAVFEKQAFSNSAVLCDVRGVLVEYTQKMNSSEDSQEVEMIEACQDCRVLVVRKREQAANSKSIRMMTSIWVFSDDNTMRMQLKMSEGDIYVPYSSYFNPEKISITVPCELKFHDVKYGNRAVKTAKTTWINYVFDDMKGAAQFQNEIMGRTLLATIPTAKTMRVHEGFSGAFSYAEQMCGMENLRIWEDPDTLAVIALIHFSAHFRPGYLAFYLNSSENPIRVKDEGSREVKIKGLRVPLEKESGKGRKDSVVTSGKEGKDKDGKSRFITGAKVEFEREDDKREFMALVKDVQRTMRELPELLGVN</sequence>
<dbReference type="PANTHER" id="PTHR38886">
    <property type="entry name" value="SESA DOMAIN-CONTAINING PROTEIN"/>
    <property type="match status" value="1"/>
</dbReference>
<protein>
    <recommendedName>
        <fullName evidence="4">Fungal N-terminal domain-containing protein</fullName>
    </recommendedName>
</protein>
<comment type="caution">
    <text evidence="2">The sequence shown here is derived from an EMBL/GenBank/DDBJ whole genome shotgun (WGS) entry which is preliminary data.</text>
</comment>
<dbReference type="EMBL" id="JAGMWT010000009">
    <property type="protein sequence ID" value="KAH7122554.1"/>
    <property type="molecule type" value="Genomic_DNA"/>
</dbReference>
<feature type="compositionally biased region" description="Low complexity" evidence="1">
    <location>
        <begin position="298"/>
        <end position="309"/>
    </location>
</feature>
<evidence type="ECO:0000313" key="3">
    <source>
        <dbReference type="Proteomes" id="UP000700596"/>
    </source>
</evidence>
<evidence type="ECO:0000256" key="1">
    <source>
        <dbReference type="SAM" id="MobiDB-lite"/>
    </source>
</evidence>
<feature type="compositionally biased region" description="Polar residues" evidence="1">
    <location>
        <begin position="268"/>
        <end position="280"/>
    </location>
</feature>
<dbReference type="PANTHER" id="PTHR38886:SF1">
    <property type="entry name" value="NACHT-NTPASE AND P-LOOP NTPASES N-TERMINAL DOMAIN-CONTAINING PROTEIN"/>
    <property type="match status" value="1"/>
</dbReference>
<dbReference type="OrthoDB" id="5404564at2759"/>
<proteinExistence type="predicted"/>
<evidence type="ECO:0008006" key="4">
    <source>
        <dbReference type="Google" id="ProtNLM"/>
    </source>
</evidence>
<feature type="region of interest" description="Disordered" evidence="1">
    <location>
        <begin position="643"/>
        <end position="666"/>
    </location>
</feature>
<dbReference type="AlphaFoldDB" id="A0A9P9IKC0"/>
<keyword evidence="3" id="KW-1185">Reference proteome</keyword>
<feature type="region of interest" description="Disordered" evidence="1">
    <location>
        <begin position="297"/>
        <end position="359"/>
    </location>
</feature>
<gene>
    <name evidence="2" type="ORF">B0J11DRAFT_342138</name>
</gene>
<dbReference type="Proteomes" id="UP000700596">
    <property type="component" value="Unassembled WGS sequence"/>
</dbReference>
<organism evidence="2 3">
    <name type="scientific">Dendryphion nanum</name>
    <dbReference type="NCBI Taxonomy" id="256645"/>
    <lineage>
        <taxon>Eukaryota</taxon>
        <taxon>Fungi</taxon>
        <taxon>Dikarya</taxon>
        <taxon>Ascomycota</taxon>
        <taxon>Pezizomycotina</taxon>
        <taxon>Dothideomycetes</taxon>
        <taxon>Pleosporomycetidae</taxon>
        <taxon>Pleosporales</taxon>
        <taxon>Torulaceae</taxon>
        <taxon>Dendryphion</taxon>
    </lineage>
</organism>
<accession>A0A9P9IKC0</accession>
<feature type="compositionally biased region" description="Polar residues" evidence="1">
    <location>
        <begin position="216"/>
        <end position="230"/>
    </location>
</feature>
<reference evidence="2" key="1">
    <citation type="journal article" date="2021" name="Nat. Commun.">
        <title>Genetic determinants of endophytism in the Arabidopsis root mycobiome.</title>
        <authorList>
            <person name="Mesny F."/>
            <person name="Miyauchi S."/>
            <person name="Thiergart T."/>
            <person name="Pickel B."/>
            <person name="Atanasova L."/>
            <person name="Karlsson M."/>
            <person name="Huettel B."/>
            <person name="Barry K.W."/>
            <person name="Haridas S."/>
            <person name="Chen C."/>
            <person name="Bauer D."/>
            <person name="Andreopoulos W."/>
            <person name="Pangilinan J."/>
            <person name="LaButti K."/>
            <person name="Riley R."/>
            <person name="Lipzen A."/>
            <person name="Clum A."/>
            <person name="Drula E."/>
            <person name="Henrissat B."/>
            <person name="Kohler A."/>
            <person name="Grigoriev I.V."/>
            <person name="Martin F.M."/>
            <person name="Hacquard S."/>
        </authorList>
    </citation>
    <scope>NUCLEOTIDE SEQUENCE</scope>
    <source>
        <strain evidence="2">MPI-CAGE-CH-0243</strain>
    </source>
</reference>
<evidence type="ECO:0000313" key="2">
    <source>
        <dbReference type="EMBL" id="KAH7122554.1"/>
    </source>
</evidence>
<name>A0A9P9IKC0_9PLEO</name>